<accession>A0A0D9V011</accession>
<evidence type="ECO:0000313" key="2">
    <source>
        <dbReference type="EnsemblPlants" id="LPERR01G11490.1"/>
    </source>
</evidence>
<reference evidence="2" key="3">
    <citation type="submission" date="2015-04" db="UniProtKB">
        <authorList>
            <consortium name="EnsemblPlants"/>
        </authorList>
    </citation>
    <scope>IDENTIFICATION</scope>
</reference>
<feature type="region of interest" description="Disordered" evidence="1">
    <location>
        <begin position="98"/>
        <end position="157"/>
    </location>
</feature>
<name>A0A0D9V011_9ORYZ</name>
<dbReference type="Gramene" id="LPERR01G11490.1">
    <property type="protein sequence ID" value="LPERR01G11490.1"/>
    <property type="gene ID" value="LPERR01G11490"/>
</dbReference>
<evidence type="ECO:0000313" key="3">
    <source>
        <dbReference type="Proteomes" id="UP000032180"/>
    </source>
</evidence>
<feature type="region of interest" description="Disordered" evidence="1">
    <location>
        <begin position="184"/>
        <end position="327"/>
    </location>
</feature>
<evidence type="ECO:0000256" key="1">
    <source>
        <dbReference type="SAM" id="MobiDB-lite"/>
    </source>
</evidence>
<organism evidence="2 3">
    <name type="scientific">Leersia perrieri</name>
    <dbReference type="NCBI Taxonomy" id="77586"/>
    <lineage>
        <taxon>Eukaryota</taxon>
        <taxon>Viridiplantae</taxon>
        <taxon>Streptophyta</taxon>
        <taxon>Embryophyta</taxon>
        <taxon>Tracheophyta</taxon>
        <taxon>Spermatophyta</taxon>
        <taxon>Magnoliopsida</taxon>
        <taxon>Liliopsida</taxon>
        <taxon>Poales</taxon>
        <taxon>Poaceae</taxon>
        <taxon>BOP clade</taxon>
        <taxon>Oryzoideae</taxon>
        <taxon>Oryzeae</taxon>
        <taxon>Oryzinae</taxon>
        <taxon>Leersia</taxon>
    </lineage>
</organism>
<sequence length="327" mass="32420">MYTNSNDNMRTHVGASFDWSENDLAILIHRTVGVSALDLAQLPPGLVPLCQDPFRPEVVQVLQVVGDGVGSSSAAPGAAPVGGDVDYNDADDQVLIGLLGRQSSGKSKARGPDPKGKRKRSGFSPAPPPSPPHSGSAKRVVPSHGSGDPPASGSAATTVGGSTVGAAAAAGAALAVVATLAGAGASKTVDARGSPPPTVVGSWGISPASSPGDRPKKKRAISRVSWNYDAARSREHQHFPPKAGPMGGSASSSAGGAREEFGVVEPMGPRSSPAGSGPEPVRPDEGAHSEVGAPGAHQEHIGGPPPSADSGQVAPDAEVEAAANSGG</sequence>
<dbReference type="AlphaFoldDB" id="A0A0D9V011"/>
<keyword evidence="3" id="KW-1185">Reference proteome</keyword>
<dbReference type="EnsemblPlants" id="LPERR01G11490.1">
    <property type="protein sequence ID" value="LPERR01G11490.1"/>
    <property type="gene ID" value="LPERR01G11490"/>
</dbReference>
<proteinExistence type="predicted"/>
<dbReference type="HOGENOM" id="CLU_850903_0_0_1"/>
<protein>
    <submittedName>
        <fullName evidence="2">Uncharacterized protein</fullName>
    </submittedName>
</protein>
<reference evidence="2 3" key="1">
    <citation type="submission" date="2012-08" db="EMBL/GenBank/DDBJ databases">
        <title>Oryza genome evolution.</title>
        <authorList>
            <person name="Wing R.A."/>
        </authorList>
    </citation>
    <scope>NUCLEOTIDE SEQUENCE</scope>
</reference>
<reference evidence="3" key="2">
    <citation type="submission" date="2013-12" db="EMBL/GenBank/DDBJ databases">
        <authorList>
            <person name="Yu Y."/>
            <person name="Lee S."/>
            <person name="de Baynast K."/>
            <person name="Wissotski M."/>
            <person name="Liu L."/>
            <person name="Talag J."/>
            <person name="Goicoechea J."/>
            <person name="Angelova A."/>
            <person name="Jetty R."/>
            <person name="Kudrna D."/>
            <person name="Golser W."/>
            <person name="Rivera L."/>
            <person name="Zhang J."/>
            <person name="Wing R."/>
        </authorList>
    </citation>
    <scope>NUCLEOTIDE SEQUENCE</scope>
</reference>
<dbReference type="Proteomes" id="UP000032180">
    <property type="component" value="Chromosome 1"/>
</dbReference>